<evidence type="ECO:0000256" key="3">
    <source>
        <dbReference type="ARBA" id="ARBA00022448"/>
    </source>
</evidence>
<evidence type="ECO:0000313" key="11">
    <source>
        <dbReference type="EMBL" id="MDQ1209310.1"/>
    </source>
</evidence>
<dbReference type="RefSeq" id="WP_307003727.1">
    <property type="nucleotide sequence ID" value="NZ_JAUTBK010000002.1"/>
</dbReference>
<comment type="subcellular location">
    <subcellularLocation>
        <location evidence="1">Cell outer membrane</location>
        <topology evidence="1">Multi-pass membrane protein</topology>
    </subcellularLocation>
</comment>
<dbReference type="InterPro" id="IPR037224">
    <property type="entry name" value="PapC_N_sf"/>
</dbReference>
<dbReference type="Gene3D" id="2.60.40.3110">
    <property type="match status" value="1"/>
</dbReference>
<evidence type="ECO:0000259" key="10">
    <source>
        <dbReference type="Pfam" id="PF13954"/>
    </source>
</evidence>
<keyword evidence="6" id="KW-0732">Signal</keyword>
<keyword evidence="7" id="KW-0472">Membrane</keyword>
<dbReference type="Gene3D" id="3.10.20.410">
    <property type="match status" value="1"/>
</dbReference>
<name>A0ABU0UXM4_ACIBI</name>
<accession>A0ABU0UXM4</accession>
<keyword evidence="3" id="KW-0813">Transport</keyword>
<protein>
    <submittedName>
        <fullName evidence="11">Outer membrane usher protein</fullName>
    </submittedName>
</protein>
<feature type="domain" description="PapC N-terminal" evidence="10">
    <location>
        <begin position="46"/>
        <end position="197"/>
    </location>
</feature>
<comment type="caution">
    <text evidence="11">The sequence shown here is derived from an EMBL/GenBank/DDBJ whole genome shotgun (WGS) entry which is preliminary data.</text>
</comment>
<keyword evidence="5" id="KW-0812">Transmembrane</keyword>
<dbReference type="InterPro" id="IPR025885">
    <property type="entry name" value="PapC_N"/>
</dbReference>
<dbReference type="PANTHER" id="PTHR30451">
    <property type="entry name" value="OUTER MEMBRANE USHER PROTEIN"/>
    <property type="match status" value="1"/>
</dbReference>
<evidence type="ECO:0000313" key="12">
    <source>
        <dbReference type="Proteomes" id="UP001233360"/>
    </source>
</evidence>
<evidence type="ECO:0000256" key="5">
    <source>
        <dbReference type="ARBA" id="ARBA00022692"/>
    </source>
</evidence>
<gene>
    <name evidence="11" type="ORF">QE380_002233</name>
</gene>
<dbReference type="EMBL" id="JAUTBK010000002">
    <property type="protein sequence ID" value="MDQ1209310.1"/>
    <property type="molecule type" value="Genomic_DNA"/>
</dbReference>
<keyword evidence="12" id="KW-1185">Reference proteome</keyword>
<dbReference type="Gene3D" id="2.60.40.2070">
    <property type="match status" value="1"/>
</dbReference>
<dbReference type="PANTHER" id="PTHR30451:SF20">
    <property type="entry name" value="FIMBRIAE USHER"/>
    <property type="match status" value="1"/>
</dbReference>
<evidence type="ECO:0000256" key="6">
    <source>
        <dbReference type="ARBA" id="ARBA00022729"/>
    </source>
</evidence>
<evidence type="ECO:0000256" key="7">
    <source>
        <dbReference type="ARBA" id="ARBA00023136"/>
    </source>
</evidence>
<evidence type="ECO:0000256" key="1">
    <source>
        <dbReference type="ARBA" id="ARBA00004571"/>
    </source>
</evidence>
<feature type="domain" description="PapC-like C-terminal" evidence="9">
    <location>
        <begin position="785"/>
        <end position="849"/>
    </location>
</feature>
<dbReference type="InterPro" id="IPR043142">
    <property type="entry name" value="PapC-like_C_sf"/>
</dbReference>
<evidence type="ECO:0000256" key="2">
    <source>
        <dbReference type="ARBA" id="ARBA00008064"/>
    </source>
</evidence>
<dbReference type="Pfam" id="PF00577">
    <property type="entry name" value="Usher"/>
    <property type="match status" value="1"/>
</dbReference>
<comment type="similarity">
    <text evidence="2">Belongs to the fimbrial export usher family.</text>
</comment>
<keyword evidence="4" id="KW-1134">Transmembrane beta strand</keyword>
<dbReference type="Gene3D" id="2.60.40.2610">
    <property type="entry name" value="Outer membrane usher protein FimD, plug domain"/>
    <property type="match status" value="1"/>
</dbReference>
<sequence>MMVKHSRPLWAHSFLSVVIHSLLFHSGQLYAESIETESTSASEAYTFDPHLFKGTGLNQELIERFNHSSQLQAGQYTLDVYVNKRFIDRQQIKLVDGSEQANTIDACWTTSLLERAGILGSPDFQKTRAEATHQILADECLKLDQIAPGSQSDFDFSNLRLDLSIPQQFLKNLPRGYVSSEELDAGESIGFVNYSGNYYRTESKFEHKQRHESGFVSLNAGVNAGKWQYRQQSNFSIDNDSHRHWNHIRSYLQRPIDSWASVLTLGQQYGSGQFFSTLPYLGLSIQTDERMRPDSMRGYAPVIRGTAQTNAKVSIEQNGREIYQISVAPGPFEIKDLYPTNFEGNLKVVVTEADGTVHTHDVPYAAVPNSLRAGLYNYNFSLGRTDLDRAQDAYFSDFNYEYGLSNSITLNGGVRLSQNYQAVLFGGVWGSSLGALGSNVTYSRAELANPSGKDTTDGWMANMSYSKTIQPTNTTIAIAGYRYSTEGYRELNDVLGLAYAAKQGGDWSSNTYLQRSRFQINLSQQFGRFGSFYVAGSTQSYRDERKRDTAFQAGFSKSIGIMSFNLNYTRQKVYSMRDDSLKHEYSDNFGGISVHIPLGKARNPLRPTLSAYYNQSKNNENYQLALNGALDPNYSLNYTLGVNGSSDQTDTTYTAGLYKRFASLQLGANTSYGNQYWQNSMSANGAVALHSGGVTFGPYLTETFGLIEAKGAKGAKVISSPYSKIDRFGYALVPSLSPYRYNSVILDPQGIANNIELEGGEQRVAPYAGASVKIKFVTRTGYSVLIQSRLNNQHMIPMGTDVLNANEEVIGMVGQGGQMYLRVAQPKGVLHLRWTDQQGASSCSLPYAISDIELNQPLIKLSAVCEIEAK</sequence>
<keyword evidence="8" id="KW-0998">Cell outer membrane</keyword>
<evidence type="ECO:0000256" key="4">
    <source>
        <dbReference type="ARBA" id="ARBA00022452"/>
    </source>
</evidence>
<organism evidence="11 12">
    <name type="scientific">Acinetobacter baylyi</name>
    <dbReference type="NCBI Taxonomy" id="202950"/>
    <lineage>
        <taxon>Bacteria</taxon>
        <taxon>Pseudomonadati</taxon>
        <taxon>Pseudomonadota</taxon>
        <taxon>Gammaproteobacteria</taxon>
        <taxon>Moraxellales</taxon>
        <taxon>Moraxellaceae</taxon>
        <taxon>Acinetobacter</taxon>
    </lineage>
</organism>
<dbReference type="Pfam" id="PF13954">
    <property type="entry name" value="PapC_N"/>
    <property type="match status" value="1"/>
</dbReference>
<dbReference type="SUPFAM" id="SSF141729">
    <property type="entry name" value="FimD N-terminal domain-like"/>
    <property type="match status" value="1"/>
</dbReference>
<dbReference type="InterPro" id="IPR042186">
    <property type="entry name" value="FimD_plug_dom"/>
</dbReference>
<dbReference type="Pfam" id="PF13953">
    <property type="entry name" value="PapC_C"/>
    <property type="match status" value="1"/>
</dbReference>
<evidence type="ECO:0000259" key="9">
    <source>
        <dbReference type="Pfam" id="PF13953"/>
    </source>
</evidence>
<proteinExistence type="inferred from homology"/>
<dbReference type="InterPro" id="IPR025949">
    <property type="entry name" value="PapC-like_C"/>
</dbReference>
<dbReference type="InterPro" id="IPR000015">
    <property type="entry name" value="Fimb_usher"/>
</dbReference>
<dbReference type="Proteomes" id="UP001233360">
    <property type="component" value="Unassembled WGS sequence"/>
</dbReference>
<reference evidence="11 12" key="1">
    <citation type="submission" date="2023-07" db="EMBL/GenBank/DDBJ databases">
        <title>Functional and genomic diversity of the sorghum phyllosphere microbiome.</title>
        <authorList>
            <person name="Shade A."/>
        </authorList>
    </citation>
    <scope>NUCLEOTIDE SEQUENCE [LARGE SCALE GENOMIC DNA]</scope>
    <source>
        <strain evidence="11 12">SORGH_AS_0887</strain>
    </source>
</reference>
<evidence type="ECO:0000256" key="8">
    <source>
        <dbReference type="ARBA" id="ARBA00023237"/>
    </source>
</evidence>